<dbReference type="Gene3D" id="3.20.20.80">
    <property type="entry name" value="Glycosidases"/>
    <property type="match status" value="2"/>
</dbReference>
<dbReference type="EMBL" id="KN769625">
    <property type="protein sequence ID" value="KIH46304.1"/>
    <property type="molecule type" value="Genomic_DNA"/>
</dbReference>
<dbReference type="SUPFAM" id="SSF51445">
    <property type="entry name" value="(Trans)glycosidases"/>
    <property type="match status" value="1"/>
</dbReference>
<proteinExistence type="inferred from homology"/>
<dbReference type="GO" id="GO:0004558">
    <property type="term" value="F:alpha-1,4-glucosidase activity"/>
    <property type="evidence" value="ECO:0007669"/>
    <property type="project" value="TreeGrafter"/>
</dbReference>
<feature type="domain" description="Glycoside hydrolase family 31 TIM barrel" evidence="3">
    <location>
        <begin position="1"/>
        <end position="150"/>
    </location>
</feature>
<evidence type="ECO:0000259" key="3">
    <source>
        <dbReference type="Pfam" id="PF01055"/>
    </source>
</evidence>
<dbReference type="InterPro" id="IPR013780">
    <property type="entry name" value="Glyco_hydro_b"/>
</dbReference>
<dbReference type="InterPro" id="IPR017853">
    <property type="entry name" value="GH"/>
</dbReference>
<evidence type="ECO:0000256" key="1">
    <source>
        <dbReference type="ARBA" id="ARBA00007806"/>
    </source>
</evidence>
<accession>A0A0C2FHU6</accession>
<organism evidence="5 6">
    <name type="scientific">Ancylostoma duodenale</name>
    <dbReference type="NCBI Taxonomy" id="51022"/>
    <lineage>
        <taxon>Eukaryota</taxon>
        <taxon>Metazoa</taxon>
        <taxon>Ecdysozoa</taxon>
        <taxon>Nematoda</taxon>
        <taxon>Chromadorea</taxon>
        <taxon>Rhabditida</taxon>
        <taxon>Rhabditina</taxon>
        <taxon>Rhabditomorpha</taxon>
        <taxon>Strongyloidea</taxon>
        <taxon>Ancylostomatidae</taxon>
        <taxon>Ancylostomatinae</taxon>
        <taxon>Ancylostoma</taxon>
    </lineage>
</organism>
<evidence type="ECO:0000256" key="2">
    <source>
        <dbReference type="RuleBase" id="RU361185"/>
    </source>
</evidence>
<dbReference type="OrthoDB" id="1334205at2759"/>
<comment type="similarity">
    <text evidence="1 2">Belongs to the glycosyl hydrolase 31 family.</text>
</comment>
<keyword evidence="6" id="KW-1185">Reference proteome</keyword>
<dbReference type="AlphaFoldDB" id="A0A0C2FHU6"/>
<sequence>MNEPSSFGTNEDHPWYYNNQDHPNIPPLICPTNPHDSNSEWDMPPYKTQAVYQYGEKARLSSVTLCMSAVQANGTYRFYDVKNLYGLTEAIATLDAQYKATKKRGIVVSRSTFPSSGHYGGHWLGDNTATWADLRSAAIGVQEFNMFGIPNHNAISQPVQDPAEWPTVTAATIKANRFRYSYLPYLFSLHFIASLKGGTVVRPLFYEYPNDTKTYDLGYQFLWGSSMLIAPVVFKEATSVYAYLPKDDWYSLFDHKYGQLIKPDYQTFPAPWSSLIPVFVRGASILPRQKPDVTTASTRENAFELLIAPGVKFRKREWAEGFLYWDDGESIVESFATHNYYHWKFEYSSNKKGASLSIKTEHSVKIDVEQSSYNPDTTILHISSKHLIDMTGKKSTLKWNHS</sequence>
<keyword evidence="2" id="KW-0326">Glycosidase</keyword>
<dbReference type="PANTHER" id="PTHR22762">
    <property type="entry name" value="ALPHA-GLUCOSIDASE"/>
    <property type="match status" value="1"/>
</dbReference>
<dbReference type="InterPro" id="IPR048395">
    <property type="entry name" value="Glyco_hydro_31_C"/>
</dbReference>
<name>A0A0C2FHU6_9BILA</name>
<evidence type="ECO:0000259" key="4">
    <source>
        <dbReference type="Pfam" id="PF21365"/>
    </source>
</evidence>
<evidence type="ECO:0000313" key="5">
    <source>
        <dbReference type="EMBL" id="KIH46304.1"/>
    </source>
</evidence>
<dbReference type="Gene3D" id="2.60.40.1180">
    <property type="entry name" value="Golgi alpha-mannosidase II"/>
    <property type="match status" value="2"/>
</dbReference>
<dbReference type="InterPro" id="IPR000322">
    <property type="entry name" value="Glyco_hydro_31_TIM"/>
</dbReference>
<protein>
    <submittedName>
        <fullName evidence="5">Glycosyl hydrolase, family 31</fullName>
    </submittedName>
</protein>
<evidence type="ECO:0000313" key="6">
    <source>
        <dbReference type="Proteomes" id="UP000054047"/>
    </source>
</evidence>
<dbReference type="Pfam" id="PF01055">
    <property type="entry name" value="Glyco_hydro_31_2nd"/>
    <property type="match status" value="1"/>
</dbReference>
<gene>
    <name evidence="5" type="ORF">ANCDUO_23645</name>
</gene>
<dbReference type="GO" id="GO:0005975">
    <property type="term" value="P:carbohydrate metabolic process"/>
    <property type="evidence" value="ECO:0007669"/>
    <property type="project" value="InterPro"/>
</dbReference>
<feature type="domain" description="Glycosyl hydrolase family 31 C-terminal" evidence="4">
    <location>
        <begin position="197"/>
        <end position="286"/>
    </location>
</feature>
<keyword evidence="2 5" id="KW-0378">Hydrolase</keyword>
<feature type="non-terminal residue" evidence="5">
    <location>
        <position position="402"/>
    </location>
</feature>
<dbReference type="Proteomes" id="UP000054047">
    <property type="component" value="Unassembled WGS sequence"/>
</dbReference>
<dbReference type="SUPFAM" id="SSF51011">
    <property type="entry name" value="Glycosyl hydrolase domain"/>
    <property type="match status" value="1"/>
</dbReference>
<dbReference type="PANTHER" id="PTHR22762:SF133">
    <property type="entry name" value="P-TYPE DOMAIN-CONTAINING PROTEIN"/>
    <property type="match status" value="1"/>
</dbReference>
<reference evidence="5 6" key="1">
    <citation type="submission" date="2013-12" db="EMBL/GenBank/DDBJ databases">
        <title>Draft genome of the parsitic nematode Ancylostoma duodenale.</title>
        <authorList>
            <person name="Mitreva M."/>
        </authorList>
    </citation>
    <scope>NUCLEOTIDE SEQUENCE [LARGE SCALE GENOMIC DNA]</scope>
    <source>
        <strain evidence="5 6">Zhejiang</strain>
    </source>
</reference>
<dbReference type="Pfam" id="PF21365">
    <property type="entry name" value="Glyco_hydro_31_3rd"/>
    <property type="match status" value="1"/>
</dbReference>